<evidence type="ECO:0000259" key="4">
    <source>
        <dbReference type="Pfam" id="PF25550"/>
    </source>
</evidence>
<dbReference type="PANTHER" id="PTHR35408">
    <property type="entry name" value="CHROMOSOME 15, WHOLE GENOME SHOTGUN SEQUENCE"/>
    <property type="match status" value="1"/>
</dbReference>
<name>A0A2A9NW67_9AGAR</name>
<reference evidence="5 6" key="1">
    <citation type="submission" date="2014-02" db="EMBL/GenBank/DDBJ databases">
        <title>Transposable element dynamics among asymbiotic and ectomycorrhizal Amanita fungi.</title>
        <authorList>
            <consortium name="DOE Joint Genome Institute"/>
            <person name="Hess J."/>
            <person name="Skrede I."/>
            <person name="Wolfe B."/>
            <person name="LaButti K."/>
            <person name="Ohm R.A."/>
            <person name="Grigoriev I.V."/>
            <person name="Pringle A."/>
        </authorList>
    </citation>
    <scope>NUCLEOTIDE SEQUENCE [LARGE SCALE GENOMIC DNA]</scope>
    <source>
        <strain evidence="5 6">SKay4041</strain>
    </source>
</reference>
<evidence type="ECO:0000259" key="3">
    <source>
        <dbReference type="Pfam" id="PF13632"/>
    </source>
</evidence>
<keyword evidence="2" id="KW-0472">Membrane</keyword>
<feature type="compositionally biased region" description="Basic and acidic residues" evidence="1">
    <location>
        <begin position="222"/>
        <end position="237"/>
    </location>
</feature>
<dbReference type="STRING" id="703135.A0A2A9NW67"/>
<feature type="region of interest" description="Disordered" evidence="1">
    <location>
        <begin position="221"/>
        <end position="240"/>
    </location>
</feature>
<evidence type="ECO:0000313" key="6">
    <source>
        <dbReference type="Proteomes" id="UP000242287"/>
    </source>
</evidence>
<keyword evidence="2" id="KW-1133">Transmembrane helix</keyword>
<sequence>MDYDSYDAVLHWIFRSTQGDAWFKPSEENISAGVCLRVEPGYFRVFPYENPYLAPFEAAVRGLNPLVAVKIRSAAVHSALATVPEDAVAIYVDSNTRIQVLDTISHLPKADKEQCGAFIRDERVLVVWSDSLDQIVPQCSEFEQKLVKLVWRSRPATGTSSITNTTTSVSPSAAASNVNLNEKPSVEDSSKEENTTPVVVGKERPPPPKKRRFWNWSWRLSSKRDTNPSPSDAEKGTSGRQARPMRLFAPVYNGLGAGLSLFFIASGVSILLAESRLDSNYSRFALLVTTPFLFCVALFFALQILASLSYVIGPVAQFHENSRYYSAVKPKPIPEVDARLPHITIEMPVYKESLEETIAPSVFSLKKAMQTYARQGGTSAIFVHDDGLQVISDAEREKRITFYADHNIGWVARPAHSNEPDGFKRAGRFKKASNMNYGLKLSLVMEKHILALEAAGEEIEEIEGQPTLEDKALEHAIEEVYEETGRKWKPWANNARSLRIGEIILLVDSDTIVPEDCLRDAARELAESPDVAIIQHESDVMQVAHHYFENGIAHFTRRINKCISMGCANGEVAPFVGHNAFLRWSALQDAAFVDPDDGAKKIWSESNVSEDFDMALRLQLKRYIIRWATYSEGGFKEGVSLTVDDELNRWQKYSYGCNELIFNPLIHWWKMGPINKQLRTFIWSDAPVHYKISMLSYMFSYYGLAAAAVLSVLNYFLLGLALDVDGFYMHSFEIWLACTVVFPGAGNVGYTLLEYRLGQRDLLSSLVENITWVPFFFFFFGGLSIHLSTALLAHMFSYNMTWGATKKEVERSNFWIEVPRIIKRFRLALILSFLLIVAMIILATPLVPPAVRIPGTSWAVIFPLAITAAGHILFPVVLNPWLMIFSY</sequence>
<feature type="compositionally biased region" description="Basic and acidic residues" evidence="1">
    <location>
        <begin position="184"/>
        <end position="194"/>
    </location>
</feature>
<feature type="transmembrane region" description="Helical" evidence="2">
    <location>
        <begin position="251"/>
        <end position="272"/>
    </location>
</feature>
<feature type="transmembrane region" description="Helical" evidence="2">
    <location>
        <begin position="827"/>
        <end position="847"/>
    </location>
</feature>
<dbReference type="PANTHER" id="PTHR35408:SF2">
    <property type="entry name" value="GLYCOSYLTRANSFERASE 2-LIKE DOMAIN-CONTAINING PROTEIN"/>
    <property type="match status" value="1"/>
</dbReference>
<dbReference type="EMBL" id="KZ301973">
    <property type="protein sequence ID" value="PFH53644.1"/>
    <property type="molecule type" value="Genomic_DNA"/>
</dbReference>
<protein>
    <submittedName>
        <fullName evidence="5">Uncharacterized protein</fullName>
    </submittedName>
</protein>
<feature type="domain" description="DUF7928" evidence="4">
    <location>
        <begin position="5"/>
        <end position="158"/>
    </location>
</feature>
<dbReference type="Proteomes" id="UP000242287">
    <property type="component" value="Unassembled WGS sequence"/>
</dbReference>
<organism evidence="5 6">
    <name type="scientific">Amanita thiersii Skay4041</name>
    <dbReference type="NCBI Taxonomy" id="703135"/>
    <lineage>
        <taxon>Eukaryota</taxon>
        <taxon>Fungi</taxon>
        <taxon>Dikarya</taxon>
        <taxon>Basidiomycota</taxon>
        <taxon>Agaricomycotina</taxon>
        <taxon>Agaricomycetes</taxon>
        <taxon>Agaricomycetidae</taxon>
        <taxon>Agaricales</taxon>
        <taxon>Pluteineae</taxon>
        <taxon>Amanitaceae</taxon>
        <taxon>Amanita</taxon>
    </lineage>
</organism>
<evidence type="ECO:0000256" key="1">
    <source>
        <dbReference type="SAM" id="MobiDB-lite"/>
    </source>
</evidence>
<feature type="region of interest" description="Disordered" evidence="1">
    <location>
        <begin position="157"/>
        <end position="207"/>
    </location>
</feature>
<feature type="compositionally biased region" description="Low complexity" evidence="1">
    <location>
        <begin position="157"/>
        <end position="181"/>
    </location>
</feature>
<feature type="transmembrane region" description="Helical" evidence="2">
    <location>
        <begin position="699"/>
        <end position="722"/>
    </location>
</feature>
<proteinExistence type="predicted"/>
<dbReference type="Pfam" id="PF25550">
    <property type="entry name" value="DUF7928"/>
    <property type="match status" value="1"/>
</dbReference>
<dbReference type="AlphaFoldDB" id="A0A2A9NW67"/>
<feature type="transmembrane region" description="Helical" evidence="2">
    <location>
        <begin position="773"/>
        <end position="796"/>
    </location>
</feature>
<feature type="transmembrane region" description="Helical" evidence="2">
    <location>
        <begin position="734"/>
        <end position="753"/>
    </location>
</feature>
<dbReference type="Pfam" id="PF13632">
    <property type="entry name" value="Glyco_trans_2_3"/>
    <property type="match status" value="1"/>
</dbReference>
<dbReference type="SUPFAM" id="SSF53448">
    <property type="entry name" value="Nucleotide-diphospho-sugar transferases"/>
    <property type="match status" value="1"/>
</dbReference>
<accession>A0A2A9NW67</accession>
<dbReference type="InterPro" id="IPR029044">
    <property type="entry name" value="Nucleotide-diphossugar_trans"/>
</dbReference>
<evidence type="ECO:0000256" key="2">
    <source>
        <dbReference type="SAM" id="Phobius"/>
    </source>
</evidence>
<keyword evidence="2" id="KW-0812">Transmembrane</keyword>
<evidence type="ECO:0000313" key="5">
    <source>
        <dbReference type="EMBL" id="PFH53644.1"/>
    </source>
</evidence>
<dbReference type="Gene3D" id="3.90.550.10">
    <property type="entry name" value="Spore Coat Polysaccharide Biosynthesis Protein SpsA, Chain A"/>
    <property type="match status" value="1"/>
</dbReference>
<feature type="domain" description="Glycosyltransferase 2-like" evidence="3">
    <location>
        <begin position="503"/>
        <end position="715"/>
    </location>
</feature>
<feature type="transmembrane region" description="Helical" evidence="2">
    <location>
        <begin position="859"/>
        <end position="882"/>
    </location>
</feature>
<dbReference type="InterPro" id="IPR057688">
    <property type="entry name" value="DUF7928"/>
</dbReference>
<keyword evidence="6" id="KW-1185">Reference proteome</keyword>
<dbReference type="InterPro" id="IPR001173">
    <property type="entry name" value="Glyco_trans_2-like"/>
</dbReference>
<gene>
    <name evidence="5" type="ORF">AMATHDRAFT_54870</name>
</gene>
<feature type="transmembrane region" description="Helical" evidence="2">
    <location>
        <begin position="284"/>
        <end position="312"/>
    </location>
</feature>
<dbReference type="OrthoDB" id="38531at2759"/>